<dbReference type="InterPro" id="IPR023395">
    <property type="entry name" value="MCP_dom_sf"/>
</dbReference>
<dbReference type="PROSITE" id="PS50920">
    <property type="entry name" value="SOLCAR"/>
    <property type="match status" value="3"/>
</dbReference>
<evidence type="ECO:0000256" key="7">
    <source>
        <dbReference type="ARBA" id="ARBA00022989"/>
    </source>
</evidence>
<evidence type="ECO:0000256" key="6">
    <source>
        <dbReference type="ARBA" id="ARBA00022792"/>
    </source>
</evidence>
<dbReference type="PANTHER" id="PTHR45760">
    <property type="entry name" value="FI19922P1-RELATED"/>
    <property type="match status" value="1"/>
</dbReference>
<organism evidence="13 14">
    <name type="scientific">Oedothorax gibbosus</name>
    <dbReference type="NCBI Taxonomy" id="931172"/>
    <lineage>
        <taxon>Eukaryota</taxon>
        <taxon>Metazoa</taxon>
        <taxon>Ecdysozoa</taxon>
        <taxon>Arthropoda</taxon>
        <taxon>Chelicerata</taxon>
        <taxon>Arachnida</taxon>
        <taxon>Araneae</taxon>
        <taxon>Araneomorphae</taxon>
        <taxon>Entelegynae</taxon>
        <taxon>Araneoidea</taxon>
        <taxon>Linyphiidae</taxon>
        <taxon>Erigoninae</taxon>
        <taxon>Oedothorax</taxon>
    </lineage>
</organism>
<feature type="repeat" description="Solcar" evidence="10">
    <location>
        <begin position="11"/>
        <end position="122"/>
    </location>
</feature>
<keyword evidence="5" id="KW-0677">Repeat</keyword>
<evidence type="ECO:0000256" key="4">
    <source>
        <dbReference type="ARBA" id="ARBA00022692"/>
    </source>
</evidence>
<evidence type="ECO:0000256" key="12">
    <source>
        <dbReference type="SAM" id="Phobius"/>
    </source>
</evidence>
<accession>A0AAV6V644</accession>
<evidence type="ECO:0000313" key="13">
    <source>
        <dbReference type="EMBL" id="KAG8191390.1"/>
    </source>
</evidence>
<comment type="subcellular location">
    <subcellularLocation>
        <location evidence="1">Mitochondrion inner membrane</location>
        <topology evidence="1">Multi-pass membrane protein</topology>
    </subcellularLocation>
</comment>
<dbReference type="PANTHER" id="PTHR45760:SF2">
    <property type="entry name" value="FI19922P1-RELATED"/>
    <property type="match status" value="1"/>
</dbReference>
<feature type="repeat" description="Solcar" evidence="10">
    <location>
        <begin position="222"/>
        <end position="310"/>
    </location>
</feature>
<keyword evidence="7 12" id="KW-1133">Transmembrane helix</keyword>
<dbReference type="PRINTS" id="PR00926">
    <property type="entry name" value="MITOCARRIER"/>
</dbReference>
<evidence type="ECO:0008006" key="15">
    <source>
        <dbReference type="Google" id="ProtNLM"/>
    </source>
</evidence>
<proteinExistence type="inferred from homology"/>
<keyword evidence="14" id="KW-1185">Reference proteome</keyword>
<keyword evidence="8" id="KW-0496">Mitochondrion</keyword>
<dbReference type="Pfam" id="PF00153">
    <property type="entry name" value="Mito_carr"/>
    <property type="match status" value="3"/>
</dbReference>
<feature type="repeat" description="Solcar" evidence="10">
    <location>
        <begin position="133"/>
        <end position="218"/>
    </location>
</feature>
<evidence type="ECO:0000256" key="9">
    <source>
        <dbReference type="ARBA" id="ARBA00023136"/>
    </source>
</evidence>
<dbReference type="InterPro" id="IPR018108">
    <property type="entry name" value="MCP_transmembrane"/>
</dbReference>
<gene>
    <name evidence="13" type="ORF">JTE90_006132</name>
</gene>
<dbReference type="SUPFAM" id="SSF103506">
    <property type="entry name" value="Mitochondrial carrier"/>
    <property type="match status" value="1"/>
</dbReference>
<evidence type="ECO:0000256" key="1">
    <source>
        <dbReference type="ARBA" id="ARBA00004448"/>
    </source>
</evidence>
<dbReference type="InterPro" id="IPR002067">
    <property type="entry name" value="MCP"/>
</dbReference>
<name>A0AAV6V644_9ARAC</name>
<keyword evidence="4 10" id="KW-0812">Transmembrane</keyword>
<comment type="similarity">
    <text evidence="2 11">Belongs to the mitochondrial carrier (TC 2.A.29) family.</text>
</comment>
<keyword evidence="9 10" id="KW-0472">Membrane</keyword>
<dbReference type="Gene3D" id="1.50.40.10">
    <property type="entry name" value="Mitochondrial carrier domain"/>
    <property type="match status" value="1"/>
</dbReference>
<dbReference type="InterPro" id="IPR045315">
    <property type="entry name" value="Mtm1-like"/>
</dbReference>
<reference evidence="13 14" key="1">
    <citation type="journal article" date="2022" name="Nat. Ecol. Evol.">
        <title>A masculinizing supergene underlies an exaggerated male reproductive morph in a spider.</title>
        <authorList>
            <person name="Hendrickx F."/>
            <person name="De Corte Z."/>
            <person name="Sonet G."/>
            <person name="Van Belleghem S.M."/>
            <person name="Kostlbacher S."/>
            <person name="Vangestel C."/>
        </authorList>
    </citation>
    <scope>NUCLEOTIDE SEQUENCE [LARGE SCALE GENOMIC DNA]</scope>
    <source>
        <strain evidence="13">W744_W776</strain>
    </source>
</reference>
<keyword evidence="3 11" id="KW-0813">Transport</keyword>
<dbReference type="Proteomes" id="UP000827092">
    <property type="component" value="Unassembled WGS sequence"/>
</dbReference>
<dbReference type="GO" id="GO:1990542">
    <property type="term" value="P:mitochondrial transmembrane transport"/>
    <property type="evidence" value="ECO:0007669"/>
    <property type="project" value="InterPro"/>
</dbReference>
<protein>
    <recommendedName>
        <fullName evidence="15">Solute carrier family 25 member 40</fullName>
    </recommendedName>
</protein>
<dbReference type="AlphaFoldDB" id="A0AAV6V644"/>
<evidence type="ECO:0000256" key="3">
    <source>
        <dbReference type="ARBA" id="ARBA00022448"/>
    </source>
</evidence>
<evidence type="ECO:0000256" key="8">
    <source>
        <dbReference type="ARBA" id="ARBA00023128"/>
    </source>
</evidence>
<feature type="transmembrane region" description="Helical" evidence="12">
    <location>
        <begin position="94"/>
        <end position="115"/>
    </location>
</feature>
<keyword evidence="6" id="KW-0999">Mitochondrion inner membrane</keyword>
<evidence type="ECO:0000313" key="14">
    <source>
        <dbReference type="Proteomes" id="UP000827092"/>
    </source>
</evidence>
<evidence type="ECO:0000256" key="5">
    <source>
        <dbReference type="ARBA" id="ARBA00022737"/>
    </source>
</evidence>
<comment type="caution">
    <text evidence="13">The sequence shown here is derived from an EMBL/GenBank/DDBJ whole genome shotgun (WGS) entry which is preliminary data.</text>
</comment>
<evidence type="ECO:0000256" key="2">
    <source>
        <dbReference type="ARBA" id="ARBA00006375"/>
    </source>
</evidence>
<evidence type="ECO:0000256" key="10">
    <source>
        <dbReference type="PROSITE-ProRule" id="PRU00282"/>
    </source>
</evidence>
<dbReference type="EMBL" id="JAFNEN010000161">
    <property type="protein sequence ID" value="KAG8191390.1"/>
    <property type="molecule type" value="Genomic_DNA"/>
</dbReference>
<dbReference type="GO" id="GO:0005743">
    <property type="term" value="C:mitochondrial inner membrane"/>
    <property type="evidence" value="ECO:0007669"/>
    <property type="project" value="UniProtKB-SubCell"/>
</dbReference>
<evidence type="ECO:0000256" key="11">
    <source>
        <dbReference type="RuleBase" id="RU000488"/>
    </source>
</evidence>
<sequence>MADNTFLPTQITPMQQMISSCTGALLTSVFVTPLDVVKIRLQAQQGAHSCFLRCNGFVEELCCLLHAPPRLPTHLTGTMDAFVKITRAEGMASLWSGLPPTLLMAVPSTVVYFTVYDQIRGGLMRRRRTAPSPPLWLPVLAGGTARAISATLISPLELVRTKMQSQKLSYFAVWCAVREEVRGEAGVRALWRGLGPTIARDVPFSCVYWLSYEWLKADRPTPSFLFSFCAGATSGTVAALLTLPFDVVKTHRQIALGAPSQRAVSTLSLMKNLYQTSGYKALFAGGVPRVVKVAPACAIMISTYEYGKRFFHCRNTARADPTRQQ</sequence>